<feature type="coiled-coil region" evidence="3">
    <location>
        <begin position="61"/>
        <end position="88"/>
    </location>
</feature>
<feature type="signal peptide" evidence="5">
    <location>
        <begin position="1"/>
        <end position="21"/>
    </location>
</feature>
<comment type="caution">
    <text evidence="7">The sequence shown here is derived from an EMBL/GenBank/DDBJ whole genome shotgun (WGS) entry which is preliminary data.</text>
</comment>
<gene>
    <name evidence="7" type="ORF">LZ518_10045</name>
</gene>
<dbReference type="PANTHER" id="PTHR10827">
    <property type="entry name" value="RETICULOCALBIN"/>
    <property type="match status" value="1"/>
</dbReference>
<feature type="domain" description="EF-hand" evidence="6">
    <location>
        <begin position="77"/>
        <end position="112"/>
    </location>
</feature>
<keyword evidence="5" id="KW-0732">Signal</keyword>
<dbReference type="PROSITE" id="PS00018">
    <property type="entry name" value="EF_HAND_1"/>
    <property type="match status" value="3"/>
</dbReference>
<dbReference type="InterPro" id="IPR018247">
    <property type="entry name" value="EF_Hand_1_Ca_BS"/>
</dbReference>
<dbReference type="EMBL" id="JAMGBB010000001">
    <property type="protein sequence ID" value="MCL6741472.1"/>
    <property type="molecule type" value="Genomic_DNA"/>
</dbReference>
<reference evidence="7" key="1">
    <citation type="submission" date="2022-05" db="EMBL/GenBank/DDBJ databases">
        <authorList>
            <person name="Jo J.-H."/>
            <person name="Im W.-T."/>
        </authorList>
    </citation>
    <scope>NUCLEOTIDE SEQUENCE</scope>
    <source>
        <strain evidence="7">RB56-2</strain>
    </source>
</reference>
<evidence type="ECO:0000256" key="1">
    <source>
        <dbReference type="ARBA" id="ARBA00022723"/>
    </source>
</evidence>
<dbReference type="Pfam" id="PF13202">
    <property type="entry name" value="EF-hand_5"/>
    <property type="match status" value="2"/>
</dbReference>
<evidence type="ECO:0000313" key="8">
    <source>
        <dbReference type="Proteomes" id="UP001165383"/>
    </source>
</evidence>
<evidence type="ECO:0000259" key="6">
    <source>
        <dbReference type="PROSITE" id="PS50222"/>
    </source>
</evidence>
<keyword evidence="2" id="KW-0677">Repeat</keyword>
<keyword evidence="1" id="KW-0479">Metal-binding</keyword>
<keyword evidence="3" id="KW-0175">Coiled coil</keyword>
<dbReference type="RefSeq" id="WP_249915853.1">
    <property type="nucleotide sequence ID" value="NZ_JAMGBB010000001.1"/>
</dbReference>
<protein>
    <recommendedName>
        <fullName evidence="6">EF-hand domain-containing protein</fullName>
    </recommendedName>
</protein>
<evidence type="ECO:0000256" key="5">
    <source>
        <dbReference type="SAM" id="SignalP"/>
    </source>
</evidence>
<feature type="region of interest" description="Disordered" evidence="4">
    <location>
        <begin position="153"/>
        <end position="186"/>
    </location>
</feature>
<organism evidence="7 8">
    <name type="scientific">Sphingomonas brevis</name>
    <dbReference type="NCBI Taxonomy" id="2908206"/>
    <lineage>
        <taxon>Bacteria</taxon>
        <taxon>Pseudomonadati</taxon>
        <taxon>Pseudomonadota</taxon>
        <taxon>Alphaproteobacteria</taxon>
        <taxon>Sphingomonadales</taxon>
        <taxon>Sphingomonadaceae</taxon>
        <taxon>Sphingomonas</taxon>
    </lineage>
</organism>
<name>A0ABT0SBG0_9SPHN</name>
<dbReference type="SUPFAM" id="SSF47473">
    <property type="entry name" value="EF-hand"/>
    <property type="match status" value="1"/>
</dbReference>
<dbReference type="InterPro" id="IPR002048">
    <property type="entry name" value="EF_hand_dom"/>
</dbReference>
<feature type="domain" description="EF-hand" evidence="6">
    <location>
        <begin position="38"/>
        <end position="73"/>
    </location>
</feature>
<evidence type="ECO:0000256" key="2">
    <source>
        <dbReference type="ARBA" id="ARBA00022737"/>
    </source>
</evidence>
<evidence type="ECO:0000313" key="7">
    <source>
        <dbReference type="EMBL" id="MCL6741472.1"/>
    </source>
</evidence>
<dbReference type="Gene3D" id="1.10.238.10">
    <property type="entry name" value="EF-hand"/>
    <property type="match status" value="2"/>
</dbReference>
<sequence>MKFMRFAALALATAIPASAMAAQSGAKEEAPKAVTRAEISDKLDADYADMDADKDGKVTAAEIDARLVKSAEAKIEEYKKERDAAFAKLDLNGDGNISRTEFDEKAKLPTMKQPDAAPFLARFDVNKDGAITLEEFRGPTLANFAKLDVNKDGTISPAEAEGPPAKTAAAPPAKKPAFKNTPSISR</sequence>
<dbReference type="CDD" id="cd00051">
    <property type="entry name" value="EFh"/>
    <property type="match status" value="1"/>
</dbReference>
<feature type="compositionally biased region" description="Low complexity" evidence="4">
    <location>
        <begin position="157"/>
        <end position="172"/>
    </location>
</feature>
<dbReference type="Proteomes" id="UP001165383">
    <property type="component" value="Unassembled WGS sequence"/>
</dbReference>
<accession>A0ABT0SBG0</accession>
<feature type="chain" id="PRO_5047371328" description="EF-hand domain-containing protein" evidence="5">
    <location>
        <begin position="22"/>
        <end position="186"/>
    </location>
</feature>
<evidence type="ECO:0000256" key="4">
    <source>
        <dbReference type="SAM" id="MobiDB-lite"/>
    </source>
</evidence>
<dbReference type="Pfam" id="PF13499">
    <property type="entry name" value="EF-hand_7"/>
    <property type="match status" value="1"/>
</dbReference>
<evidence type="ECO:0000256" key="3">
    <source>
        <dbReference type="SAM" id="Coils"/>
    </source>
</evidence>
<dbReference type="PROSITE" id="PS50222">
    <property type="entry name" value="EF_HAND_2"/>
    <property type="match status" value="2"/>
</dbReference>
<proteinExistence type="predicted"/>
<keyword evidence="8" id="KW-1185">Reference proteome</keyword>
<dbReference type="PANTHER" id="PTHR10827:SF98">
    <property type="entry name" value="45 KDA CALCIUM-BINDING PROTEIN"/>
    <property type="match status" value="1"/>
</dbReference>
<dbReference type="InterPro" id="IPR011992">
    <property type="entry name" value="EF-hand-dom_pair"/>
</dbReference>